<proteinExistence type="predicted"/>
<name>A0ABR9VSR9_9SYNC</name>
<dbReference type="RefSeq" id="WP_194019989.1">
    <property type="nucleotide sequence ID" value="NZ_JADEVV010000029.1"/>
</dbReference>
<dbReference type="Pfam" id="PF13358">
    <property type="entry name" value="DDE_3"/>
    <property type="match status" value="1"/>
</dbReference>
<reference evidence="2 3" key="1">
    <citation type="submission" date="2020-10" db="EMBL/GenBank/DDBJ databases">
        <authorList>
            <person name="Castelo-Branco R."/>
            <person name="Eusebio N."/>
            <person name="Adriana R."/>
            <person name="Vieira A."/>
            <person name="Brugerolle De Fraissinette N."/>
            <person name="Rezende De Castro R."/>
            <person name="Schneider M.P."/>
            <person name="Vasconcelos V."/>
            <person name="Leao P.N."/>
        </authorList>
    </citation>
    <scope>NUCLEOTIDE SEQUENCE [LARGE SCALE GENOMIC DNA]</scope>
    <source>
        <strain evidence="2 3">LEGE 00031</strain>
    </source>
</reference>
<organism evidence="2 3">
    <name type="scientific">Synechocystis salina LEGE 00031</name>
    <dbReference type="NCBI Taxonomy" id="1828736"/>
    <lineage>
        <taxon>Bacteria</taxon>
        <taxon>Bacillati</taxon>
        <taxon>Cyanobacteriota</taxon>
        <taxon>Cyanophyceae</taxon>
        <taxon>Synechococcales</taxon>
        <taxon>Merismopediaceae</taxon>
        <taxon>Synechocystis</taxon>
    </lineage>
</organism>
<gene>
    <name evidence="2" type="ORF">IQ217_11070</name>
</gene>
<comment type="caution">
    <text evidence="2">The sequence shown here is derived from an EMBL/GenBank/DDBJ whole genome shotgun (WGS) entry which is preliminary data.</text>
</comment>
<accession>A0ABR9VSR9</accession>
<evidence type="ECO:0000259" key="1">
    <source>
        <dbReference type="Pfam" id="PF13358"/>
    </source>
</evidence>
<feature type="non-terminal residue" evidence="2">
    <location>
        <position position="1"/>
    </location>
</feature>
<sequence length="105" mass="11784">MQKDLIAPMLFSGSLNATGFEGWLEFFLIPALTMTSVLIMDNAPIHRKIRIREIVESAGHIVLFLPTYSPDLNDIEHDFSALKRARMHAPPGTSIDKVIQDYCIA</sequence>
<dbReference type="PANTHER" id="PTHR46564">
    <property type="entry name" value="TRANSPOSASE"/>
    <property type="match status" value="1"/>
</dbReference>
<dbReference type="PANTHER" id="PTHR46564:SF1">
    <property type="entry name" value="TRANSPOSASE"/>
    <property type="match status" value="1"/>
</dbReference>
<evidence type="ECO:0000313" key="3">
    <source>
        <dbReference type="Proteomes" id="UP000658720"/>
    </source>
</evidence>
<dbReference type="InterPro" id="IPR036397">
    <property type="entry name" value="RNaseH_sf"/>
</dbReference>
<protein>
    <submittedName>
        <fullName evidence="2">Transposase</fullName>
    </submittedName>
</protein>
<dbReference type="Proteomes" id="UP000658720">
    <property type="component" value="Unassembled WGS sequence"/>
</dbReference>
<evidence type="ECO:0000313" key="2">
    <source>
        <dbReference type="EMBL" id="MBE9254372.1"/>
    </source>
</evidence>
<keyword evidence="3" id="KW-1185">Reference proteome</keyword>
<dbReference type="InterPro" id="IPR038717">
    <property type="entry name" value="Tc1-like_DDE_dom"/>
</dbReference>
<dbReference type="Gene3D" id="3.30.420.10">
    <property type="entry name" value="Ribonuclease H-like superfamily/Ribonuclease H"/>
    <property type="match status" value="1"/>
</dbReference>
<dbReference type="EMBL" id="JADEVV010000029">
    <property type="protein sequence ID" value="MBE9254372.1"/>
    <property type="molecule type" value="Genomic_DNA"/>
</dbReference>
<feature type="domain" description="Tc1-like transposase DDE" evidence="1">
    <location>
        <begin position="5"/>
        <end position="88"/>
    </location>
</feature>